<proteinExistence type="predicted"/>
<dbReference type="EMBL" id="CM037159">
    <property type="protein sequence ID" value="KAH7865482.1"/>
    <property type="molecule type" value="Genomic_DNA"/>
</dbReference>
<dbReference type="Proteomes" id="UP000828048">
    <property type="component" value="Chromosome 9"/>
</dbReference>
<evidence type="ECO:0000313" key="1">
    <source>
        <dbReference type="EMBL" id="KAH7865482.1"/>
    </source>
</evidence>
<gene>
    <name evidence="1" type="ORF">Vadar_007265</name>
</gene>
<organism evidence="1 2">
    <name type="scientific">Vaccinium darrowii</name>
    <dbReference type="NCBI Taxonomy" id="229202"/>
    <lineage>
        <taxon>Eukaryota</taxon>
        <taxon>Viridiplantae</taxon>
        <taxon>Streptophyta</taxon>
        <taxon>Embryophyta</taxon>
        <taxon>Tracheophyta</taxon>
        <taxon>Spermatophyta</taxon>
        <taxon>Magnoliopsida</taxon>
        <taxon>eudicotyledons</taxon>
        <taxon>Gunneridae</taxon>
        <taxon>Pentapetalae</taxon>
        <taxon>asterids</taxon>
        <taxon>Ericales</taxon>
        <taxon>Ericaceae</taxon>
        <taxon>Vaccinioideae</taxon>
        <taxon>Vaccinieae</taxon>
        <taxon>Vaccinium</taxon>
    </lineage>
</organism>
<protein>
    <submittedName>
        <fullName evidence="1">Uncharacterized protein</fullName>
    </submittedName>
</protein>
<accession>A0ACB7ZI00</accession>
<comment type="caution">
    <text evidence="1">The sequence shown here is derived from an EMBL/GenBank/DDBJ whole genome shotgun (WGS) entry which is preliminary data.</text>
</comment>
<sequence length="771" mass="86808">MKMTSHKGTGRYRWSFLLSLSLSHRQSVHSTKPSVPIEGSSTIGRRLSVMAGKKIIAIIQSGGEFETNKDGSLSYRGGDAHAREIDENMEYKDFKREVAEVFNCNHGTMSIKYFLPGNKKTLITISDDKDLNCMIKLHADSATADIYVITEDVVAARVSNVSASRSSQTTFSGAAVPVDPRNVVDNVVDDVAQPVILDDIIHVDAHMDSPTDMPLPFLSDGSNDVEKHTKAAKEWQNKLTGVGQRFNSVGEFREALSKYAIAHQLILKYIKNDTTRVTAKCKEEGCTWFVHARKLSNTPVFRIKEMNTLHTCEGNTRTTGPRASFNVLASIIKEKMKAHPDYKPKDVISDIKEEYGLQLKYYQAWHGKEIAKEQLHGSSKAAYSQGCRPLLFLDSTPLKSKYQGTWLAATAADGADEAFPVAFAIVDAETDENWLWFLVQLKSAFSTVQSITFVADREKGLRNSISDVFRSVDVHHGYCMRYLSKQLIRDLNGQYSNEVKLIMVEDFYAAASAPRPKDFQRCVENIRSISSDAYNWVMRSEPVHWANAFFQGARYNHLTANFGELFYSWASEAHELPITAMVTTMRCKVMELMYTRRVDSNQWMTRLTPSMEEKLEKERLKACSLKVTISGGNAFEVRGDTTEDVDLDQWVCSCKGWQLTGLPCSHAIAVINFLGRNIYDYCSRYFTTDSYRLSYSESIHPVPNIDWPTEKDSSNSAVTVTPPPHRRQLGRPPAESVGSQRVVKRKRQSKCSRCKGIGHHKSTCKEILSEC</sequence>
<keyword evidence="2" id="KW-1185">Reference proteome</keyword>
<reference evidence="1 2" key="1">
    <citation type="journal article" date="2021" name="Hortic Res">
        <title>High-quality reference genome and annotation aids understanding of berry development for evergreen blueberry (Vaccinium darrowii).</title>
        <authorList>
            <person name="Yu J."/>
            <person name="Hulse-Kemp A.M."/>
            <person name="Babiker E."/>
            <person name="Staton M."/>
        </authorList>
    </citation>
    <scope>NUCLEOTIDE SEQUENCE [LARGE SCALE GENOMIC DNA]</scope>
    <source>
        <strain evidence="2">cv. NJ 8807/NJ 8810</strain>
        <tissue evidence="1">Young leaf</tissue>
    </source>
</reference>
<evidence type="ECO:0000313" key="2">
    <source>
        <dbReference type="Proteomes" id="UP000828048"/>
    </source>
</evidence>
<name>A0ACB7ZI00_9ERIC</name>